<dbReference type="AlphaFoldDB" id="A0A226DWG4"/>
<gene>
    <name evidence="2" type="ORF">Fcan01_16614</name>
</gene>
<evidence type="ECO:0000256" key="1">
    <source>
        <dbReference type="SAM" id="SignalP"/>
    </source>
</evidence>
<name>A0A226DWG4_FOLCA</name>
<protein>
    <submittedName>
        <fullName evidence="2">Uncharacterized protein</fullName>
    </submittedName>
</protein>
<comment type="caution">
    <text evidence="2">The sequence shown here is derived from an EMBL/GenBank/DDBJ whole genome shotgun (WGS) entry which is preliminary data.</text>
</comment>
<keyword evidence="3" id="KW-1185">Reference proteome</keyword>
<organism evidence="2 3">
    <name type="scientific">Folsomia candida</name>
    <name type="common">Springtail</name>
    <dbReference type="NCBI Taxonomy" id="158441"/>
    <lineage>
        <taxon>Eukaryota</taxon>
        <taxon>Metazoa</taxon>
        <taxon>Ecdysozoa</taxon>
        <taxon>Arthropoda</taxon>
        <taxon>Hexapoda</taxon>
        <taxon>Collembola</taxon>
        <taxon>Entomobryomorpha</taxon>
        <taxon>Isotomoidea</taxon>
        <taxon>Isotomidae</taxon>
        <taxon>Proisotominae</taxon>
        <taxon>Folsomia</taxon>
    </lineage>
</organism>
<dbReference type="EMBL" id="LNIX01000011">
    <property type="protein sequence ID" value="OXA49031.1"/>
    <property type="molecule type" value="Genomic_DNA"/>
</dbReference>
<reference evidence="2 3" key="1">
    <citation type="submission" date="2015-12" db="EMBL/GenBank/DDBJ databases">
        <title>The genome of Folsomia candida.</title>
        <authorList>
            <person name="Faddeeva A."/>
            <person name="Derks M.F."/>
            <person name="Anvar Y."/>
            <person name="Smit S."/>
            <person name="Van Straalen N."/>
            <person name="Roelofs D."/>
        </authorList>
    </citation>
    <scope>NUCLEOTIDE SEQUENCE [LARGE SCALE GENOMIC DNA]</scope>
    <source>
        <strain evidence="2 3">VU population</strain>
        <tissue evidence="2">Whole body</tissue>
    </source>
</reference>
<accession>A0A226DWG4</accession>
<keyword evidence="1" id="KW-0732">Signal</keyword>
<sequence length="429" mass="47570">MNFASAKALLVLALAVILCKTYLALTHNKAKARLMLSGIRVAGKCSDKRNPDCTSLQGIKATTIKGLQAIRKRSKCPILVTGGTEAGHVNRTKRSHWNGYKADIKPNSCISSFIQKSFKRIGNRSDDGAPQYRSPGNHIFAREENQWDIFFATAPSVTVSSSYSIHGTQIQQLSAKQGIMAKLLRVSNFVRGKELILCLSSYVEFILTDYEQGADIDEEVFPALLDQVTTPNIIFRIRGELSTDNITPSRDPSAVISRQRRTNGSSSEIEVDNYKQVLQTLIDFSPELTELVTDCSSRKLVDSSGSSVLIKEFAAKLVELKGTTATTTKRVLADSGGPNPKFGNPRIDDEFCDDTIQNKIDELNGLCRKDGKTGIMRLMADTLSHRNHLRISNNVSIIKLYRKFTECEYLPLKGKDVEVERESKTPETS</sequence>
<feature type="chain" id="PRO_5012714198" evidence="1">
    <location>
        <begin position="25"/>
        <end position="429"/>
    </location>
</feature>
<dbReference type="Proteomes" id="UP000198287">
    <property type="component" value="Unassembled WGS sequence"/>
</dbReference>
<evidence type="ECO:0000313" key="3">
    <source>
        <dbReference type="Proteomes" id="UP000198287"/>
    </source>
</evidence>
<proteinExistence type="predicted"/>
<feature type="signal peptide" evidence="1">
    <location>
        <begin position="1"/>
        <end position="24"/>
    </location>
</feature>
<dbReference type="OrthoDB" id="6780164at2759"/>
<evidence type="ECO:0000313" key="2">
    <source>
        <dbReference type="EMBL" id="OXA49031.1"/>
    </source>
</evidence>